<proteinExistence type="predicted"/>
<organism evidence="1 2">
    <name type="scientific">Nelumbo nucifera</name>
    <name type="common">Sacred lotus</name>
    <dbReference type="NCBI Taxonomy" id="4432"/>
    <lineage>
        <taxon>Eukaryota</taxon>
        <taxon>Viridiplantae</taxon>
        <taxon>Streptophyta</taxon>
        <taxon>Embryophyta</taxon>
        <taxon>Tracheophyta</taxon>
        <taxon>Spermatophyta</taxon>
        <taxon>Magnoliopsida</taxon>
        <taxon>Proteales</taxon>
        <taxon>Nelumbonaceae</taxon>
        <taxon>Nelumbo</taxon>
    </lineage>
</organism>
<keyword evidence="2" id="KW-1185">Reference proteome</keyword>
<reference evidence="1 2" key="1">
    <citation type="journal article" date="2020" name="Mol. Biol. Evol.">
        <title>Distinct Expression and Methylation Patterns for Genes with Different Fates following a Single Whole-Genome Duplication in Flowering Plants.</title>
        <authorList>
            <person name="Shi T."/>
            <person name="Rahmani R.S."/>
            <person name="Gugger P.F."/>
            <person name="Wang M."/>
            <person name="Li H."/>
            <person name="Zhang Y."/>
            <person name="Li Z."/>
            <person name="Wang Q."/>
            <person name="Van de Peer Y."/>
            <person name="Marchal K."/>
            <person name="Chen J."/>
        </authorList>
    </citation>
    <scope>NUCLEOTIDE SEQUENCE [LARGE SCALE GENOMIC DNA]</scope>
    <source>
        <tissue evidence="1">Leaf</tissue>
    </source>
</reference>
<evidence type="ECO:0000313" key="2">
    <source>
        <dbReference type="Proteomes" id="UP000607653"/>
    </source>
</evidence>
<comment type="caution">
    <text evidence="1">The sequence shown here is derived from an EMBL/GenBank/DDBJ whole genome shotgun (WGS) entry which is preliminary data.</text>
</comment>
<name>A0A822ZXK0_NELNU</name>
<accession>A0A822ZXK0</accession>
<gene>
    <name evidence="1" type="ORF">HUJ06_018198</name>
</gene>
<protein>
    <submittedName>
        <fullName evidence="1">Uncharacterized protein</fullName>
    </submittedName>
</protein>
<dbReference type="EMBL" id="DUZY01000008">
    <property type="protein sequence ID" value="DAD48261.1"/>
    <property type="molecule type" value="Genomic_DNA"/>
</dbReference>
<dbReference type="Proteomes" id="UP000607653">
    <property type="component" value="Unassembled WGS sequence"/>
</dbReference>
<dbReference type="AlphaFoldDB" id="A0A822ZXK0"/>
<sequence>MKKYFYALKRQSKKSFNSYSATWLLSNRKWQKDRCRR</sequence>
<evidence type="ECO:0000313" key="1">
    <source>
        <dbReference type="EMBL" id="DAD48261.1"/>
    </source>
</evidence>